<feature type="transmembrane region" description="Helical" evidence="8">
    <location>
        <begin position="349"/>
        <end position="370"/>
    </location>
</feature>
<evidence type="ECO:0000256" key="7">
    <source>
        <dbReference type="ARBA" id="ARBA00023136"/>
    </source>
</evidence>
<keyword evidence="5 8" id="KW-0812">Transmembrane</keyword>
<evidence type="ECO:0000256" key="6">
    <source>
        <dbReference type="ARBA" id="ARBA00022989"/>
    </source>
</evidence>
<sequence>MKFERNNRYFQIALYAFGVIAASTLLALFLMNYSYFSSRFAAFFALLTPFVYGFVFSYLLNPCLNFVERKLLCRVDKPRLKRVLGLILTYLFVLLLIAVFLYIVAPQIGTSLAGLVSSTPAYLRQFEIFLNTTVRELLENLSIDAATIERIITPAEEIFAKVGTYLLDNIPQILNFTLAVTSGLKNFALGFIISMYMLYSRERFIAQSKKITYAILPKKRADGAMGLFRFVHKTFSGFITAKLVDSAIIGVLCFIGMSILRIPYAPVISLIVGITNVIPYFGPFIGAIPSIIIVFFESPIKAVIFAVFILVLQQFDGNVLGPRLMSNSTGISAFWVIFAVLVFGGQFGLVGMFIGVPAFAVLFTIVRSIIESRLKKKNMPVSTASYMVPGEIEPVKTTSEEPRP</sequence>
<feature type="transmembrane region" description="Helical" evidence="8">
    <location>
        <begin position="243"/>
        <end position="264"/>
    </location>
</feature>
<evidence type="ECO:0000313" key="9">
    <source>
        <dbReference type="EMBL" id="MBC8536095.1"/>
    </source>
</evidence>
<dbReference type="PANTHER" id="PTHR21716:SF53">
    <property type="entry name" value="PERMEASE PERM-RELATED"/>
    <property type="match status" value="1"/>
</dbReference>
<feature type="transmembrane region" description="Helical" evidence="8">
    <location>
        <begin position="284"/>
        <end position="312"/>
    </location>
</feature>
<name>A0A926DBU4_9FIRM</name>
<evidence type="ECO:0000256" key="8">
    <source>
        <dbReference type="SAM" id="Phobius"/>
    </source>
</evidence>
<dbReference type="RefSeq" id="WP_249299848.1">
    <property type="nucleotide sequence ID" value="NZ_JACRSP010000002.1"/>
</dbReference>
<dbReference type="InterPro" id="IPR002549">
    <property type="entry name" value="AI-2E-like"/>
</dbReference>
<accession>A0A926DBU4</accession>
<dbReference type="Proteomes" id="UP000620366">
    <property type="component" value="Unassembled WGS sequence"/>
</dbReference>
<protein>
    <submittedName>
        <fullName evidence="9">AI-2E family transporter</fullName>
    </submittedName>
</protein>
<dbReference type="AlphaFoldDB" id="A0A926DBU4"/>
<dbReference type="PANTHER" id="PTHR21716">
    <property type="entry name" value="TRANSMEMBRANE PROTEIN"/>
    <property type="match status" value="1"/>
</dbReference>
<comment type="subcellular location">
    <subcellularLocation>
        <location evidence="1">Cell membrane</location>
        <topology evidence="1">Multi-pass membrane protein</topology>
    </subcellularLocation>
</comment>
<keyword evidence="3" id="KW-0813">Transport</keyword>
<feature type="transmembrane region" description="Helical" evidence="8">
    <location>
        <begin position="12"/>
        <end position="34"/>
    </location>
</feature>
<organism evidence="9 10">
    <name type="scientific">Feifania hominis</name>
    <dbReference type="NCBI Taxonomy" id="2763660"/>
    <lineage>
        <taxon>Bacteria</taxon>
        <taxon>Bacillati</taxon>
        <taxon>Bacillota</taxon>
        <taxon>Clostridia</taxon>
        <taxon>Eubacteriales</taxon>
        <taxon>Feifaniaceae</taxon>
        <taxon>Feifania</taxon>
    </lineage>
</organism>
<reference evidence="9" key="1">
    <citation type="submission" date="2020-08" db="EMBL/GenBank/DDBJ databases">
        <title>Genome public.</title>
        <authorList>
            <person name="Liu C."/>
            <person name="Sun Q."/>
        </authorList>
    </citation>
    <scope>NUCLEOTIDE SEQUENCE</scope>
    <source>
        <strain evidence="9">BX7</strain>
    </source>
</reference>
<gene>
    <name evidence="9" type="ORF">H8695_05240</name>
</gene>
<evidence type="ECO:0000256" key="4">
    <source>
        <dbReference type="ARBA" id="ARBA00022475"/>
    </source>
</evidence>
<evidence type="ECO:0000256" key="1">
    <source>
        <dbReference type="ARBA" id="ARBA00004651"/>
    </source>
</evidence>
<evidence type="ECO:0000256" key="2">
    <source>
        <dbReference type="ARBA" id="ARBA00009773"/>
    </source>
</evidence>
<dbReference type="GO" id="GO:0005886">
    <property type="term" value="C:plasma membrane"/>
    <property type="evidence" value="ECO:0007669"/>
    <property type="project" value="UniProtKB-SubCell"/>
</dbReference>
<feature type="transmembrane region" description="Helical" evidence="8">
    <location>
        <begin position="40"/>
        <end position="61"/>
    </location>
</feature>
<proteinExistence type="inferred from homology"/>
<keyword evidence="6 8" id="KW-1133">Transmembrane helix</keyword>
<feature type="transmembrane region" description="Helical" evidence="8">
    <location>
        <begin position="173"/>
        <end position="199"/>
    </location>
</feature>
<keyword evidence="4" id="KW-1003">Cell membrane</keyword>
<dbReference type="GO" id="GO:0055085">
    <property type="term" value="P:transmembrane transport"/>
    <property type="evidence" value="ECO:0007669"/>
    <property type="project" value="TreeGrafter"/>
</dbReference>
<dbReference type="Pfam" id="PF01594">
    <property type="entry name" value="AI-2E_transport"/>
    <property type="match status" value="1"/>
</dbReference>
<dbReference type="EMBL" id="JACRSP010000002">
    <property type="protein sequence ID" value="MBC8536095.1"/>
    <property type="molecule type" value="Genomic_DNA"/>
</dbReference>
<feature type="transmembrane region" description="Helical" evidence="8">
    <location>
        <begin position="82"/>
        <end position="105"/>
    </location>
</feature>
<comment type="similarity">
    <text evidence="2">Belongs to the autoinducer-2 exporter (AI-2E) (TC 2.A.86) family.</text>
</comment>
<evidence type="ECO:0000256" key="3">
    <source>
        <dbReference type="ARBA" id="ARBA00022448"/>
    </source>
</evidence>
<comment type="caution">
    <text evidence="9">The sequence shown here is derived from an EMBL/GenBank/DDBJ whole genome shotgun (WGS) entry which is preliminary data.</text>
</comment>
<evidence type="ECO:0000256" key="5">
    <source>
        <dbReference type="ARBA" id="ARBA00022692"/>
    </source>
</evidence>
<evidence type="ECO:0000313" key="10">
    <source>
        <dbReference type="Proteomes" id="UP000620366"/>
    </source>
</evidence>
<keyword evidence="10" id="KW-1185">Reference proteome</keyword>
<keyword evidence="7 8" id="KW-0472">Membrane</keyword>